<keyword evidence="2" id="KW-1185">Reference proteome</keyword>
<organism evidence="1 2">
    <name type="scientific">Chitinophaga solisilvae</name>
    <dbReference type="NCBI Taxonomy" id="1233460"/>
    <lineage>
        <taxon>Bacteria</taxon>
        <taxon>Pseudomonadati</taxon>
        <taxon>Bacteroidota</taxon>
        <taxon>Chitinophagia</taxon>
        <taxon>Chitinophagales</taxon>
        <taxon>Chitinophagaceae</taxon>
        <taxon>Chitinophaga</taxon>
    </lineage>
</organism>
<proteinExistence type="predicted"/>
<name>A0A3S1CRV2_9BACT</name>
<evidence type="ECO:0000313" key="2">
    <source>
        <dbReference type="Proteomes" id="UP000281028"/>
    </source>
</evidence>
<accession>A0A3S1CRV2</accession>
<dbReference type="PROSITE" id="PS51257">
    <property type="entry name" value="PROKAR_LIPOPROTEIN"/>
    <property type="match status" value="1"/>
</dbReference>
<comment type="caution">
    <text evidence="1">The sequence shown here is derived from an EMBL/GenBank/DDBJ whole genome shotgun (WGS) entry which is preliminary data.</text>
</comment>
<sequence>MKRITLLVSAIALITSCKNEQAPAPVSGGLDCSKAKIDSSYVAAAIRTNCTSRGCHRGGASTIPDFSSALKLKQFINNKPAVFALRVTGPQANMPPQRFPPLSQGMKDSLACWVARGMPDK</sequence>
<dbReference type="EMBL" id="RIAR02000001">
    <property type="protein sequence ID" value="NSL88937.1"/>
    <property type="molecule type" value="Genomic_DNA"/>
</dbReference>
<dbReference type="Proteomes" id="UP000281028">
    <property type="component" value="Unassembled WGS sequence"/>
</dbReference>
<dbReference type="AlphaFoldDB" id="A0A3S1CRV2"/>
<gene>
    <name evidence="1" type="ORF">ECE50_018995</name>
</gene>
<evidence type="ECO:0000313" key="1">
    <source>
        <dbReference type="EMBL" id="NSL88937.1"/>
    </source>
</evidence>
<dbReference type="OrthoDB" id="672806at2"/>
<reference evidence="1" key="1">
    <citation type="submission" date="2020-05" db="EMBL/GenBank/DDBJ databases">
        <title>Chitinophaga laudate sp. nov., isolated from a tropical peat swamp.</title>
        <authorList>
            <person name="Goh C.B.S."/>
            <person name="Lee M.S."/>
            <person name="Parimannan S."/>
            <person name="Pasbakhsh P."/>
            <person name="Yule C.M."/>
            <person name="Rajandas H."/>
            <person name="Loke S."/>
            <person name="Croft L."/>
            <person name="Tan J.B.L."/>
        </authorList>
    </citation>
    <scope>NUCLEOTIDE SEQUENCE</scope>
    <source>
        <strain evidence="1">Mgbs1</strain>
    </source>
</reference>
<protein>
    <submittedName>
        <fullName evidence="1">Uncharacterized protein</fullName>
    </submittedName>
</protein>